<dbReference type="PANTHER" id="PTHR33164:SF101">
    <property type="entry name" value="TRANSCRIPTIONAL REPRESSOR MPRA"/>
    <property type="match status" value="1"/>
</dbReference>
<dbReference type="InterPro" id="IPR039422">
    <property type="entry name" value="MarR/SlyA-like"/>
</dbReference>
<accession>A0A1I5WUT4</accession>
<name>A0A1I5WUT4_9PSED</name>
<dbReference type="OrthoDB" id="32523at2"/>
<keyword evidence="4" id="KW-1185">Reference proteome</keyword>
<dbReference type="STRING" id="289003.SAMN05216190_14421"/>
<feature type="domain" description="HTH marR-type" evidence="2">
    <location>
        <begin position="27"/>
        <end position="162"/>
    </location>
</feature>
<proteinExistence type="predicted"/>
<dbReference type="Gene3D" id="1.10.10.10">
    <property type="entry name" value="Winged helix-like DNA-binding domain superfamily/Winged helix DNA-binding domain"/>
    <property type="match status" value="1"/>
</dbReference>
<dbReference type="InterPro" id="IPR000835">
    <property type="entry name" value="HTH_MarR-typ"/>
</dbReference>
<dbReference type="PANTHER" id="PTHR33164">
    <property type="entry name" value="TRANSCRIPTIONAL REGULATOR, MARR FAMILY"/>
    <property type="match status" value="1"/>
</dbReference>
<gene>
    <name evidence="3" type="ORF">SAMN05216190_14421</name>
</gene>
<dbReference type="InterPro" id="IPR036390">
    <property type="entry name" value="WH_DNA-bd_sf"/>
</dbReference>
<dbReference type="InterPro" id="IPR036388">
    <property type="entry name" value="WH-like_DNA-bd_sf"/>
</dbReference>
<dbReference type="Proteomes" id="UP000198784">
    <property type="component" value="Unassembled WGS sequence"/>
</dbReference>
<dbReference type="GO" id="GO:0006950">
    <property type="term" value="P:response to stress"/>
    <property type="evidence" value="ECO:0007669"/>
    <property type="project" value="TreeGrafter"/>
</dbReference>
<dbReference type="PROSITE" id="PS50995">
    <property type="entry name" value="HTH_MARR_2"/>
    <property type="match status" value="1"/>
</dbReference>
<protein>
    <submittedName>
        <fullName evidence="3">MarR family transcriptional regulator, negative regulator of the multidrug operon emrRAB</fullName>
    </submittedName>
</protein>
<evidence type="ECO:0000313" key="4">
    <source>
        <dbReference type="Proteomes" id="UP000198784"/>
    </source>
</evidence>
<feature type="region of interest" description="Disordered" evidence="1">
    <location>
        <begin position="1"/>
        <end position="22"/>
    </location>
</feature>
<dbReference type="GO" id="GO:0003700">
    <property type="term" value="F:DNA-binding transcription factor activity"/>
    <property type="evidence" value="ECO:0007669"/>
    <property type="project" value="InterPro"/>
</dbReference>
<dbReference type="SUPFAM" id="SSF46785">
    <property type="entry name" value="Winged helix' DNA-binding domain"/>
    <property type="match status" value="1"/>
</dbReference>
<feature type="compositionally biased region" description="Polar residues" evidence="1">
    <location>
        <begin position="1"/>
        <end position="15"/>
    </location>
</feature>
<dbReference type="PRINTS" id="PR00598">
    <property type="entry name" value="HTHMARR"/>
</dbReference>
<dbReference type="SMART" id="SM00347">
    <property type="entry name" value="HTH_MARR"/>
    <property type="match status" value="1"/>
</dbReference>
<dbReference type="EMBL" id="FOWX01000044">
    <property type="protein sequence ID" value="SFQ23368.1"/>
    <property type="molecule type" value="Genomic_DNA"/>
</dbReference>
<reference evidence="4" key="1">
    <citation type="submission" date="2016-10" db="EMBL/GenBank/DDBJ databases">
        <authorList>
            <person name="Varghese N."/>
            <person name="Submissions S."/>
        </authorList>
    </citation>
    <scope>NUCLEOTIDE SEQUENCE [LARGE SCALE GENOMIC DNA]</scope>
    <source>
        <strain evidence="4">DSM 17834</strain>
    </source>
</reference>
<dbReference type="Pfam" id="PF01047">
    <property type="entry name" value="MarR"/>
    <property type="match status" value="1"/>
</dbReference>
<evidence type="ECO:0000259" key="2">
    <source>
        <dbReference type="PROSITE" id="PS50995"/>
    </source>
</evidence>
<sequence length="175" mass="19188">MNGQKRLSKVASSTPKMAKALPGLPMDGTMMMRLIRISGAGVSDFFDPVFRAMDLSEHSFHALCLLVANETGTAAPSELSDMIGTSRSNMTRLIQELEQGGWVERSVAPRDARRQVISITNLGREKVRDTVPQIAEPIQQAFSDLSTKEFALLERLLRKLIVSLDRGAERSSAAS</sequence>
<organism evidence="3 4">
    <name type="scientific">Pseudomonas borbori</name>
    <dbReference type="NCBI Taxonomy" id="289003"/>
    <lineage>
        <taxon>Bacteria</taxon>
        <taxon>Pseudomonadati</taxon>
        <taxon>Pseudomonadota</taxon>
        <taxon>Gammaproteobacteria</taxon>
        <taxon>Pseudomonadales</taxon>
        <taxon>Pseudomonadaceae</taxon>
        <taxon>Pseudomonas</taxon>
    </lineage>
</organism>
<evidence type="ECO:0000256" key="1">
    <source>
        <dbReference type="SAM" id="MobiDB-lite"/>
    </source>
</evidence>
<dbReference type="AlphaFoldDB" id="A0A1I5WUT4"/>
<evidence type="ECO:0000313" key="3">
    <source>
        <dbReference type="EMBL" id="SFQ23368.1"/>
    </source>
</evidence>
<dbReference type="RefSeq" id="WP_090505554.1">
    <property type="nucleotide sequence ID" value="NZ_FOWX01000044.1"/>
</dbReference>